<dbReference type="Proteomes" id="UP000813427">
    <property type="component" value="Unassembled WGS sequence"/>
</dbReference>
<evidence type="ECO:0008006" key="5">
    <source>
        <dbReference type="Google" id="ProtNLM"/>
    </source>
</evidence>
<name>A0A8K0WG86_9HYPO</name>
<feature type="chain" id="PRO_5035464205" description="Secreted protein" evidence="2">
    <location>
        <begin position="20"/>
        <end position="88"/>
    </location>
</feature>
<dbReference type="AlphaFoldDB" id="A0A8K0WG86"/>
<feature type="region of interest" description="Disordered" evidence="1">
    <location>
        <begin position="15"/>
        <end position="46"/>
    </location>
</feature>
<dbReference type="EMBL" id="JAGPXF010000002">
    <property type="protein sequence ID" value="KAH7257526.1"/>
    <property type="molecule type" value="Genomic_DNA"/>
</dbReference>
<evidence type="ECO:0000256" key="2">
    <source>
        <dbReference type="SAM" id="SignalP"/>
    </source>
</evidence>
<sequence length="88" mass="9788">MIPIVAVLLSLCPSSPTMHDPKPRSNGAITLQPVTSHKATKQHRETQRATLLEATDRPVHPAPTINPRALFLPFLYPTEAYRYSTNLT</sequence>
<evidence type="ECO:0000256" key="1">
    <source>
        <dbReference type="SAM" id="MobiDB-lite"/>
    </source>
</evidence>
<protein>
    <recommendedName>
        <fullName evidence="5">Secreted protein</fullName>
    </recommendedName>
</protein>
<reference evidence="3" key="1">
    <citation type="journal article" date="2021" name="Nat. Commun.">
        <title>Genetic determinants of endophytism in the Arabidopsis root mycobiome.</title>
        <authorList>
            <person name="Mesny F."/>
            <person name="Miyauchi S."/>
            <person name="Thiergart T."/>
            <person name="Pickel B."/>
            <person name="Atanasova L."/>
            <person name="Karlsson M."/>
            <person name="Huettel B."/>
            <person name="Barry K.W."/>
            <person name="Haridas S."/>
            <person name="Chen C."/>
            <person name="Bauer D."/>
            <person name="Andreopoulos W."/>
            <person name="Pangilinan J."/>
            <person name="LaButti K."/>
            <person name="Riley R."/>
            <person name="Lipzen A."/>
            <person name="Clum A."/>
            <person name="Drula E."/>
            <person name="Henrissat B."/>
            <person name="Kohler A."/>
            <person name="Grigoriev I.V."/>
            <person name="Martin F.M."/>
            <person name="Hacquard S."/>
        </authorList>
    </citation>
    <scope>NUCLEOTIDE SEQUENCE</scope>
    <source>
        <strain evidence="3">MPI-SDFR-AT-0068</strain>
    </source>
</reference>
<evidence type="ECO:0000313" key="4">
    <source>
        <dbReference type="Proteomes" id="UP000813427"/>
    </source>
</evidence>
<comment type="caution">
    <text evidence="3">The sequence shown here is derived from an EMBL/GenBank/DDBJ whole genome shotgun (WGS) entry which is preliminary data.</text>
</comment>
<keyword evidence="4" id="KW-1185">Reference proteome</keyword>
<evidence type="ECO:0000313" key="3">
    <source>
        <dbReference type="EMBL" id="KAH7257526.1"/>
    </source>
</evidence>
<keyword evidence="2" id="KW-0732">Signal</keyword>
<gene>
    <name evidence="3" type="ORF">BKA59DRAFT_113083</name>
</gene>
<accession>A0A8K0WG86</accession>
<organism evidence="3 4">
    <name type="scientific">Fusarium tricinctum</name>
    <dbReference type="NCBI Taxonomy" id="61284"/>
    <lineage>
        <taxon>Eukaryota</taxon>
        <taxon>Fungi</taxon>
        <taxon>Dikarya</taxon>
        <taxon>Ascomycota</taxon>
        <taxon>Pezizomycotina</taxon>
        <taxon>Sordariomycetes</taxon>
        <taxon>Hypocreomycetidae</taxon>
        <taxon>Hypocreales</taxon>
        <taxon>Nectriaceae</taxon>
        <taxon>Fusarium</taxon>
        <taxon>Fusarium tricinctum species complex</taxon>
    </lineage>
</organism>
<proteinExistence type="predicted"/>
<feature type="compositionally biased region" description="Polar residues" evidence="1">
    <location>
        <begin position="27"/>
        <end position="37"/>
    </location>
</feature>
<feature type="signal peptide" evidence="2">
    <location>
        <begin position="1"/>
        <end position="19"/>
    </location>
</feature>